<dbReference type="OrthoDB" id="9796554at2"/>
<evidence type="ECO:0000256" key="5">
    <source>
        <dbReference type="ARBA" id="ARBA00023284"/>
    </source>
</evidence>
<proteinExistence type="predicted"/>
<keyword evidence="3" id="KW-0812">Transmembrane</keyword>
<dbReference type="GO" id="GO:0016491">
    <property type="term" value="F:oxidoreductase activity"/>
    <property type="evidence" value="ECO:0007669"/>
    <property type="project" value="InterPro"/>
</dbReference>
<evidence type="ECO:0000313" key="9">
    <source>
        <dbReference type="Proteomes" id="UP000250222"/>
    </source>
</evidence>
<dbReference type="PANTHER" id="PTHR42852">
    <property type="entry name" value="THIOL:DISULFIDE INTERCHANGE PROTEIN DSBE"/>
    <property type="match status" value="1"/>
</dbReference>
<dbReference type="InterPro" id="IPR000866">
    <property type="entry name" value="AhpC/TSA"/>
</dbReference>
<keyword evidence="2" id="KW-0201">Cytochrome c-type biogenesis</keyword>
<dbReference type="InterPro" id="IPR013766">
    <property type="entry name" value="Thioredoxin_domain"/>
</dbReference>
<evidence type="ECO:0000313" key="8">
    <source>
        <dbReference type="EMBL" id="SSA46086.1"/>
    </source>
</evidence>
<name>A0A2Y9APU5_9MICO</name>
<dbReference type="InterPro" id="IPR036249">
    <property type="entry name" value="Thioredoxin-like_sf"/>
</dbReference>
<dbReference type="Proteomes" id="UP000250222">
    <property type="component" value="Unassembled WGS sequence"/>
</dbReference>
<reference evidence="8 9" key="1">
    <citation type="submission" date="2016-10" db="EMBL/GenBank/DDBJ databases">
        <authorList>
            <person name="Cai Z."/>
        </authorList>
    </citation>
    <scope>NUCLEOTIDE SEQUENCE [LARGE SCALE GENOMIC DNA]</scope>
    <source>
        <strain evidence="8 9">CGMCC 1.10826</strain>
    </source>
</reference>
<dbReference type="PANTHER" id="PTHR42852:SF6">
    <property type="entry name" value="THIOL:DISULFIDE INTERCHANGE PROTEIN DSBE"/>
    <property type="match status" value="1"/>
</dbReference>
<feature type="chain" id="PRO_5038684413" evidence="6">
    <location>
        <begin position="18"/>
        <end position="189"/>
    </location>
</feature>
<dbReference type="InterPro" id="IPR050553">
    <property type="entry name" value="Thioredoxin_ResA/DsbE_sf"/>
</dbReference>
<dbReference type="PROSITE" id="PS51352">
    <property type="entry name" value="THIOREDOXIN_2"/>
    <property type="match status" value="1"/>
</dbReference>
<keyword evidence="4" id="KW-1015">Disulfide bond</keyword>
<dbReference type="Gene3D" id="3.40.30.10">
    <property type="entry name" value="Glutaredoxin"/>
    <property type="match status" value="1"/>
</dbReference>
<keyword evidence="6" id="KW-0732">Signal</keyword>
<dbReference type="AlphaFoldDB" id="A0A2Y9APU5"/>
<dbReference type="GO" id="GO:0016209">
    <property type="term" value="F:antioxidant activity"/>
    <property type="evidence" value="ECO:0007669"/>
    <property type="project" value="InterPro"/>
</dbReference>
<feature type="domain" description="Thioredoxin" evidence="7">
    <location>
        <begin position="44"/>
        <end position="186"/>
    </location>
</feature>
<dbReference type="GO" id="GO:0017004">
    <property type="term" value="P:cytochrome complex assembly"/>
    <property type="evidence" value="ECO:0007669"/>
    <property type="project" value="UniProtKB-KW"/>
</dbReference>
<evidence type="ECO:0000256" key="4">
    <source>
        <dbReference type="ARBA" id="ARBA00023157"/>
    </source>
</evidence>
<evidence type="ECO:0000256" key="6">
    <source>
        <dbReference type="SAM" id="SignalP"/>
    </source>
</evidence>
<protein>
    <submittedName>
        <fullName evidence="8">Peroxiredoxin</fullName>
    </submittedName>
</protein>
<gene>
    <name evidence="8" type="ORF">SAMN05216184_11513</name>
</gene>
<evidence type="ECO:0000256" key="3">
    <source>
        <dbReference type="ARBA" id="ARBA00022968"/>
    </source>
</evidence>
<evidence type="ECO:0000256" key="2">
    <source>
        <dbReference type="ARBA" id="ARBA00022748"/>
    </source>
</evidence>
<organism evidence="8 9">
    <name type="scientific">Georgenia satyanarayanai</name>
    <dbReference type="NCBI Taxonomy" id="860221"/>
    <lineage>
        <taxon>Bacteria</taxon>
        <taxon>Bacillati</taxon>
        <taxon>Actinomycetota</taxon>
        <taxon>Actinomycetes</taxon>
        <taxon>Micrococcales</taxon>
        <taxon>Bogoriellaceae</taxon>
        <taxon>Georgenia</taxon>
    </lineage>
</organism>
<dbReference type="Pfam" id="PF00578">
    <property type="entry name" value="AhpC-TSA"/>
    <property type="match status" value="1"/>
</dbReference>
<dbReference type="CDD" id="cd02966">
    <property type="entry name" value="TlpA_like_family"/>
    <property type="match status" value="1"/>
</dbReference>
<evidence type="ECO:0000256" key="1">
    <source>
        <dbReference type="ARBA" id="ARBA00004196"/>
    </source>
</evidence>
<dbReference type="EMBL" id="UETB01000015">
    <property type="protein sequence ID" value="SSA46086.1"/>
    <property type="molecule type" value="Genomic_DNA"/>
</dbReference>
<dbReference type="GO" id="GO:0030313">
    <property type="term" value="C:cell envelope"/>
    <property type="evidence" value="ECO:0007669"/>
    <property type="project" value="UniProtKB-SubCell"/>
</dbReference>
<accession>A0A2Y9APU5</accession>
<feature type="signal peptide" evidence="6">
    <location>
        <begin position="1"/>
        <end position="17"/>
    </location>
</feature>
<comment type="subcellular location">
    <subcellularLocation>
        <location evidence="1">Cell envelope</location>
    </subcellularLocation>
</comment>
<sequence>MLTAAALATALALSGCAATTQADAGQDSGAGYVAGDGSLATWEPQQRDGAIDLVGQTYDGEQVDLGQWRGEVVVVNFWYAACPPCRAEAGDLRAIHQDYTPRGVQLLGVNPRDDAATAQAFERTFEVPYPSIHDQGAVAVAAFQGLVPLQAMPTTVVLDRQGRVAARIMGQIDPTTLRGLIDDTLAETA</sequence>
<evidence type="ECO:0000259" key="7">
    <source>
        <dbReference type="PROSITE" id="PS51352"/>
    </source>
</evidence>
<keyword evidence="3" id="KW-0735">Signal-anchor</keyword>
<keyword evidence="5" id="KW-0676">Redox-active center</keyword>
<dbReference type="SUPFAM" id="SSF52833">
    <property type="entry name" value="Thioredoxin-like"/>
    <property type="match status" value="1"/>
</dbReference>
<keyword evidence="9" id="KW-1185">Reference proteome</keyword>